<feature type="signal peptide" evidence="9">
    <location>
        <begin position="1"/>
        <end position="25"/>
    </location>
</feature>
<keyword evidence="11" id="KW-1185">Reference proteome</keyword>
<evidence type="ECO:0000256" key="2">
    <source>
        <dbReference type="ARBA" id="ARBA00009865"/>
    </source>
</evidence>
<evidence type="ECO:0000256" key="1">
    <source>
        <dbReference type="ARBA" id="ARBA00004834"/>
    </source>
</evidence>
<dbReference type="InterPro" id="IPR016840">
    <property type="entry name" value="Glyco_hydro_43_endo_a_Ara-ase"/>
</dbReference>
<dbReference type="GO" id="GO:0046558">
    <property type="term" value="F:arabinan endo-1,5-alpha-L-arabinosidase activity"/>
    <property type="evidence" value="ECO:0007669"/>
    <property type="project" value="InterPro"/>
</dbReference>
<comment type="pathway">
    <text evidence="1 5">Glycan metabolism; L-arabinan degradation.</text>
</comment>
<comment type="similarity">
    <text evidence="2 5">Belongs to the glycosyl hydrolase 43 family.</text>
</comment>
<evidence type="ECO:0000256" key="5">
    <source>
        <dbReference type="PIRNR" id="PIRNR026534"/>
    </source>
</evidence>
<dbReference type="PIRSF" id="PIRSF026534">
    <property type="entry name" value="Endo_alpha-L-arabinosidase"/>
    <property type="match status" value="1"/>
</dbReference>
<dbReference type="UniPathway" id="UPA00667"/>
<feature type="chain" id="PRO_5012258300" evidence="9">
    <location>
        <begin position="26"/>
        <end position="344"/>
    </location>
</feature>
<feature type="binding site" evidence="7">
    <location>
        <position position="59"/>
    </location>
    <ligand>
        <name>substrate</name>
    </ligand>
</feature>
<evidence type="ECO:0000256" key="7">
    <source>
        <dbReference type="PIRSR" id="PIRSR026534-2"/>
    </source>
</evidence>
<evidence type="ECO:0000313" key="11">
    <source>
        <dbReference type="Proteomes" id="UP000192582"/>
    </source>
</evidence>
<feature type="binding site" evidence="7">
    <location>
        <begin position="178"/>
        <end position="181"/>
    </location>
    <ligand>
        <name>substrate</name>
    </ligand>
</feature>
<dbReference type="InterPro" id="IPR023296">
    <property type="entry name" value="Glyco_hydro_beta-prop_sf"/>
</dbReference>
<dbReference type="Proteomes" id="UP000192582">
    <property type="component" value="Unassembled WGS sequence"/>
</dbReference>
<dbReference type="Pfam" id="PF04616">
    <property type="entry name" value="Glyco_hydro_43"/>
    <property type="match status" value="1"/>
</dbReference>
<proteinExistence type="inferred from homology"/>
<accession>A0A1W1VWH9</accession>
<dbReference type="CDD" id="cd08998">
    <property type="entry name" value="GH43_Arb43a-like"/>
    <property type="match status" value="1"/>
</dbReference>
<feature type="binding site" evidence="7">
    <location>
        <begin position="197"/>
        <end position="199"/>
    </location>
    <ligand>
        <name>substrate</name>
    </ligand>
</feature>
<feature type="active site" description="Proton acceptor" evidence="6">
    <location>
        <position position="59"/>
    </location>
</feature>
<dbReference type="SUPFAM" id="SSF75005">
    <property type="entry name" value="Arabinanase/levansucrase/invertase"/>
    <property type="match status" value="1"/>
</dbReference>
<name>A0A1W1VWH9_9DEIO</name>
<feature type="binding site" evidence="7">
    <location>
        <position position="142"/>
    </location>
    <ligand>
        <name>substrate</name>
    </ligand>
</feature>
<feature type="active site" description="Proton donor" evidence="6">
    <location>
        <position position="232"/>
    </location>
</feature>
<evidence type="ECO:0000256" key="9">
    <source>
        <dbReference type="SAM" id="SignalP"/>
    </source>
</evidence>
<evidence type="ECO:0000256" key="8">
    <source>
        <dbReference type="PIRSR" id="PIRSR606710-2"/>
    </source>
</evidence>
<evidence type="ECO:0000313" key="10">
    <source>
        <dbReference type="EMBL" id="SMB97727.1"/>
    </source>
</evidence>
<keyword evidence="9" id="KW-0732">Signal</keyword>
<gene>
    <name evidence="10" type="ORF">SAMN00790413_06149</name>
</gene>
<dbReference type="InterPro" id="IPR050727">
    <property type="entry name" value="GH43_arabinanases"/>
</dbReference>
<feature type="site" description="Important for catalytic activity, responsible for pKa modulation of the active site Glu and correct orientation of both the proton donor and substrate" evidence="8">
    <location>
        <position position="181"/>
    </location>
</feature>
<keyword evidence="3 5" id="KW-0378">Hydrolase</keyword>
<dbReference type="InterPro" id="IPR006710">
    <property type="entry name" value="Glyco_hydro_43"/>
</dbReference>
<organism evidence="10 11">
    <name type="scientific">Deinococcus hopiensis KR-140</name>
    <dbReference type="NCBI Taxonomy" id="695939"/>
    <lineage>
        <taxon>Bacteria</taxon>
        <taxon>Thermotogati</taxon>
        <taxon>Deinococcota</taxon>
        <taxon>Deinococci</taxon>
        <taxon>Deinococcales</taxon>
        <taxon>Deinococcaceae</taxon>
        <taxon>Deinococcus</taxon>
    </lineage>
</organism>
<dbReference type="EMBL" id="FWWU01000011">
    <property type="protein sequence ID" value="SMB97727.1"/>
    <property type="molecule type" value="Genomic_DNA"/>
</dbReference>
<dbReference type="PANTHER" id="PTHR43301">
    <property type="entry name" value="ARABINAN ENDO-1,5-ALPHA-L-ARABINOSIDASE"/>
    <property type="match status" value="1"/>
</dbReference>
<dbReference type="GO" id="GO:0031222">
    <property type="term" value="P:arabinan catabolic process"/>
    <property type="evidence" value="ECO:0007669"/>
    <property type="project" value="UniProtKB-UniPathway"/>
</dbReference>
<dbReference type="PANTHER" id="PTHR43301:SF3">
    <property type="entry name" value="ARABINAN ENDO-1,5-ALPHA-L-ARABINOSIDASE A-RELATED"/>
    <property type="match status" value="1"/>
</dbReference>
<evidence type="ECO:0000256" key="4">
    <source>
        <dbReference type="ARBA" id="ARBA00023295"/>
    </source>
</evidence>
<dbReference type="STRING" id="695939.SAMN00790413_06149"/>
<dbReference type="Gene3D" id="2.115.10.20">
    <property type="entry name" value="Glycosyl hydrolase domain, family 43"/>
    <property type="match status" value="1"/>
</dbReference>
<evidence type="ECO:0000256" key="6">
    <source>
        <dbReference type="PIRSR" id="PIRSR026534-1"/>
    </source>
</evidence>
<protein>
    <submittedName>
        <fullName evidence="10">Arabinan endo-1,5-alpha-L-arabinosidase</fullName>
    </submittedName>
</protein>
<reference evidence="10 11" key="1">
    <citation type="submission" date="2017-04" db="EMBL/GenBank/DDBJ databases">
        <authorList>
            <person name="Afonso C.L."/>
            <person name="Miller P.J."/>
            <person name="Scott M.A."/>
            <person name="Spackman E."/>
            <person name="Goraichik I."/>
            <person name="Dimitrov K.M."/>
            <person name="Suarez D.L."/>
            <person name="Swayne D.E."/>
        </authorList>
    </citation>
    <scope>NUCLEOTIDE SEQUENCE [LARGE SCALE GENOMIC DNA]</scope>
    <source>
        <strain evidence="10 11">KR-140</strain>
    </source>
</reference>
<dbReference type="AlphaFoldDB" id="A0A1W1VWH9"/>
<sequence length="344" mass="37335">MKGSAVKISKTVALLLSLMPIGASVADAGGREGGMTTVRVRKTAAPHRLALTGDLSAHDPTLFKAGNIYYVFSTGLIQTEDDPGGILMHRSTGGITGPWEPIGAVAVPQWANDNYKTPHLWAPQVVKNGDTYHLYYAVSEFGKNHSAIGLAVSTNPGDPASWHDQGPILKSEPGDDHNAIDPMVFQDGGQWWITWGSFWSGLKLQKLRNMRIPTGLVTTLGSRPGVMYNPIEAPAILKRGNYYYLFMSWDSCCQGANSTYKIAVGRSKTPSGPYLDANGERLDEGGGTVLLTGRGNLHAAGGQDVFHEGESDYLIYHSYDAQQNYAPVMSIERLGWVNDWPVLK</sequence>
<keyword evidence="4 5" id="KW-0326">Glycosidase</keyword>
<evidence type="ECO:0000256" key="3">
    <source>
        <dbReference type="ARBA" id="ARBA00022801"/>
    </source>
</evidence>